<name>A0A0E9WHM0_ANGAN</name>
<reference evidence="1" key="1">
    <citation type="submission" date="2014-11" db="EMBL/GenBank/DDBJ databases">
        <authorList>
            <person name="Amaro Gonzalez C."/>
        </authorList>
    </citation>
    <scope>NUCLEOTIDE SEQUENCE</scope>
</reference>
<reference evidence="1" key="2">
    <citation type="journal article" date="2015" name="Fish Shellfish Immunol.">
        <title>Early steps in the European eel (Anguilla anguilla)-Vibrio vulnificus interaction in the gills: Role of the RtxA13 toxin.</title>
        <authorList>
            <person name="Callol A."/>
            <person name="Pajuelo D."/>
            <person name="Ebbesson L."/>
            <person name="Teles M."/>
            <person name="MacKenzie S."/>
            <person name="Amaro C."/>
        </authorList>
    </citation>
    <scope>NUCLEOTIDE SEQUENCE</scope>
</reference>
<protein>
    <submittedName>
        <fullName evidence="1">Uncharacterized protein</fullName>
    </submittedName>
</protein>
<dbReference type="EMBL" id="GBXM01019492">
    <property type="protein sequence ID" value="JAH89085.1"/>
    <property type="molecule type" value="Transcribed_RNA"/>
</dbReference>
<dbReference type="AlphaFoldDB" id="A0A0E9WHM0"/>
<sequence length="38" mass="4668">MERADWLLELERGKLIGMCELERQHWVDVSTWHTRTKN</sequence>
<evidence type="ECO:0000313" key="1">
    <source>
        <dbReference type="EMBL" id="JAH89085.1"/>
    </source>
</evidence>
<proteinExistence type="predicted"/>
<accession>A0A0E9WHM0</accession>
<organism evidence="1">
    <name type="scientific">Anguilla anguilla</name>
    <name type="common">European freshwater eel</name>
    <name type="synonym">Muraena anguilla</name>
    <dbReference type="NCBI Taxonomy" id="7936"/>
    <lineage>
        <taxon>Eukaryota</taxon>
        <taxon>Metazoa</taxon>
        <taxon>Chordata</taxon>
        <taxon>Craniata</taxon>
        <taxon>Vertebrata</taxon>
        <taxon>Euteleostomi</taxon>
        <taxon>Actinopterygii</taxon>
        <taxon>Neopterygii</taxon>
        <taxon>Teleostei</taxon>
        <taxon>Anguilliformes</taxon>
        <taxon>Anguillidae</taxon>
        <taxon>Anguilla</taxon>
    </lineage>
</organism>